<protein>
    <submittedName>
        <fullName evidence="5">NADH:flavin oxidoreductase</fullName>
    </submittedName>
</protein>
<keyword evidence="3" id="KW-0560">Oxidoreductase</keyword>
<reference evidence="5 6" key="1">
    <citation type="submission" date="2014-07" db="EMBL/GenBank/DDBJ databases">
        <title>Genome of Chryseobacterium luteum DSM 18605.</title>
        <authorList>
            <person name="Stropko S.J."/>
            <person name="Pipes S.E."/>
            <person name="Newman J.D."/>
        </authorList>
    </citation>
    <scope>NUCLEOTIDE SEQUENCE [LARGE SCALE GENOMIC DNA]</scope>
    <source>
        <strain evidence="5 6">DSM 18605</strain>
    </source>
</reference>
<dbReference type="Pfam" id="PF00724">
    <property type="entry name" value="Oxidored_FMN"/>
    <property type="match status" value="1"/>
</dbReference>
<dbReference type="eggNOG" id="COG1902">
    <property type="taxonomic scope" value="Bacteria"/>
</dbReference>
<dbReference type="Gene3D" id="3.20.20.70">
    <property type="entry name" value="Aldolase class I"/>
    <property type="match status" value="1"/>
</dbReference>
<evidence type="ECO:0000256" key="3">
    <source>
        <dbReference type="ARBA" id="ARBA00023002"/>
    </source>
</evidence>
<organism evidence="5 6">
    <name type="scientific">Chryseobacterium luteum</name>
    <dbReference type="NCBI Taxonomy" id="421531"/>
    <lineage>
        <taxon>Bacteria</taxon>
        <taxon>Pseudomonadati</taxon>
        <taxon>Bacteroidota</taxon>
        <taxon>Flavobacteriia</taxon>
        <taxon>Flavobacteriales</taxon>
        <taxon>Weeksellaceae</taxon>
        <taxon>Chryseobacterium group</taxon>
        <taxon>Chryseobacterium</taxon>
    </lineage>
</organism>
<name>A0A085ZEB3_9FLAO</name>
<comment type="similarity">
    <text evidence="2">Belongs to the NADH:flavin oxidoreductase/NADH oxidase family.</text>
</comment>
<dbReference type="GO" id="GO:0016628">
    <property type="term" value="F:oxidoreductase activity, acting on the CH-CH group of donors, NAD or NADP as acceptor"/>
    <property type="evidence" value="ECO:0007669"/>
    <property type="project" value="UniProtKB-ARBA"/>
</dbReference>
<dbReference type="CDD" id="cd02933">
    <property type="entry name" value="OYE_like_FMN"/>
    <property type="match status" value="1"/>
</dbReference>
<dbReference type="PANTHER" id="PTHR22893:SF91">
    <property type="entry name" value="NADPH DEHYDROGENASE 2-RELATED"/>
    <property type="match status" value="1"/>
</dbReference>
<dbReference type="InterPro" id="IPR013785">
    <property type="entry name" value="Aldolase_TIM"/>
</dbReference>
<dbReference type="RefSeq" id="WP_034705246.1">
    <property type="nucleotide sequence ID" value="NZ_JPRO01000010.1"/>
</dbReference>
<evidence type="ECO:0000259" key="4">
    <source>
        <dbReference type="Pfam" id="PF00724"/>
    </source>
</evidence>
<accession>A0A085ZEB3</accession>
<evidence type="ECO:0000313" key="6">
    <source>
        <dbReference type="Proteomes" id="UP000028703"/>
    </source>
</evidence>
<sequence length="361" mass="39056">MQSKIATLLTPYSKGNLHLKNHLVMAPMTRSRAINNIPNDLMAEYYGQRTGAGLIITEGTAPTADALSYARIPGIFSQEQIEGWKKTTAAVHQEGTKIFLQIMHTGRIGHYHNLPEGAILVGPSDIKAMGQIQTDNNGLQDFSEPKALTIDGIEAVVQGFVKAADNAIAANFDGIELHGANGYLLEQFLNPNVNNRTDTYGGSIENRAKLTLEVAEKTVSAIGNDKVGIRLSPFSKTGDLQPYDESEVHNTYAFLATELNKMKVAYLHIVMNPLIPQATLDAIRSNFDGTIIKAGGFTPETAEQALVNGSADLVAFGKAFLANPDFDKRIETGAALNPVDFKTLYATPDAIGYTDYPTLQS</sequence>
<comment type="cofactor">
    <cofactor evidence="1">
        <name>FMN</name>
        <dbReference type="ChEBI" id="CHEBI:58210"/>
    </cofactor>
</comment>
<gene>
    <name evidence="5" type="ORF">IX38_12460</name>
</gene>
<evidence type="ECO:0000256" key="2">
    <source>
        <dbReference type="ARBA" id="ARBA00005979"/>
    </source>
</evidence>
<dbReference type="GO" id="GO:0010181">
    <property type="term" value="F:FMN binding"/>
    <property type="evidence" value="ECO:0007669"/>
    <property type="project" value="InterPro"/>
</dbReference>
<dbReference type="AlphaFoldDB" id="A0A085ZEB3"/>
<proteinExistence type="inferred from homology"/>
<dbReference type="Proteomes" id="UP000028703">
    <property type="component" value="Unassembled WGS sequence"/>
</dbReference>
<feature type="domain" description="NADH:flavin oxidoreductase/NADH oxidase N-terminal" evidence="4">
    <location>
        <begin position="8"/>
        <end position="336"/>
    </location>
</feature>
<evidence type="ECO:0000313" key="5">
    <source>
        <dbReference type="EMBL" id="KFF02777.1"/>
    </source>
</evidence>
<comment type="caution">
    <text evidence="5">The sequence shown here is derived from an EMBL/GenBank/DDBJ whole genome shotgun (WGS) entry which is preliminary data.</text>
</comment>
<dbReference type="InterPro" id="IPR045247">
    <property type="entry name" value="Oye-like"/>
</dbReference>
<dbReference type="EMBL" id="JPRO01000010">
    <property type="protein sequence ID" value="KFF02777.1"/>
    <property type="molecule type" value="Genomic_DNA"/>
</dbReference>
<keyword evidence="6" id="KW-1185">Reference proteome</keyword>
<evidence type="ECO:0000256" key="1">
    <source>
        <dbReference type="ARBA" id="ARBA00001917"/>
    </source>
</evidence>
<dbReference type="FunFam" id="3.20.20.70:FF:000059">
    <property type="entry name" value="N-ethylmaleimide reductase, FMN-linked"/>
    <property type="match status" value="1"/>
</dbReference>
<dbReference type="GO" id="GO:0005829">
    <property type="term" value="C:cytosol"/>
    <property type="evidence" value="ECO:0007669"/>
    <property type="project" value="UniProtKB-ARBA"/>
</dbReference>
<dbReference type="InterPro" id="IPR001155">
    <property type="entry name" value="OxRdtase_FMN_N"/>
</dbReference>
<dbReference type="PANTHER" id="PTHR22893">
    <property type="entry name" value="NADH OXIDOREDUCTASE-RELATED"/>
    <property type="match status" value="1"/>
</dbReference>
<dbReference type="STRING" id="421531.IX38_12460"/>
<dbReference type="SUPFAM" id="SSF51395">
    <property type="entry name" value="FMN-linked oxidoreductases"/>
    <property type="match status" value="1"/>
</dbReference>